<accession>A0ABT1ZVL5</accession>
<dbReference type="RefSeq" id="WP_258818556.1">
    <property type="nucleotide sequence ID" value="NZ_JANUGW010000017.1"/>
</dbReference>
<evidence type="ECO:0000256" key="2">
    <source>
        <dbReference type="ARBA" id="ARBA00022617"/>
    </source>
</evidence>
<dbReference type="Pfam" id="PF00034">
    <property type="entry name" value="Cytochrom_C"/>
    <property type="match status" value="2"/>
</dbReference>
<feature type="domain" description="Cytochrome c" evidence="8">
    <location>
        <begin position="185"/>
        <end position="265"/>
    </location>
</feature>
<evidence type="ECO:0000313" key="10">
    <source>
        <dbReference type="Proteomes" id="UP001204151"/>
    </source>
</evidence>
<dbReference type="InterPro" id="IPR036909">
    <property type="entry name" value="Cyt_c-like_dom_sf"/>
</dbReference>
<dbReference type="Gene3D" id="1.10.760.10">
    <property type="entry name" value="Cytochrome c-like domain"/>
    <property type="match status" value="2"/>
</dbReference>
<proteinExistence type="predicted"/>
<dbReference type="SUPFAM" id="SSF46626">
    <property type="entry name" value="Cytochrome c"/>
    <property type="match status" value="2"/>
</dbReference>
<evidence type="ECO:0000256" key="6">
    <source>
        <dbReference type="PROSITE-ProRule" id="PRU00433"/>
    </source>
</evidence>
<evidence type="ECO:0000256" key="7">
    <source>
        <dbReference type="SAM" id="Phobius"/>
    </source>
</evidence>
<evidence type="ECO:0000256" key="4">
    <source>
        <dbReference type="ARBA" id="ARBA00022982"/>
    </source>
</evidence>
<evidence type="ECO:0000313" key="9">
    <source>
        <dbReference type="EMBL" id="MCS0583992.1"/>
    </source>
</evidence>
<name>A0ABT1ZVL5_9BURK</name>
<keyword evidence="7" id="KW-0812">Transmembrane</keyword>
<sequence>MNEPLFSPKNRWFTVSVAAVVAIAVAAAAIGFVWLPRAHARAAVASLWDSICSAAGAPAPYRSPGLPEEKAVFPTTVIVASEFTGPIDNVAVGRGATLALQCSMCHGARGTATVGTNTPHLAGQPPSSTYKQLVDFKSGHRPSAIMQPLATNLSDQDMRDLAAFYSQQVRESLTGHAGIKVDVPRIASNGSPMRNVGACATCHSPGVARAATPILDGLPQAYLVDQLKAFKSGRRANDINQQMRNAAHGLTDAEIDVLAKYYASR</sequence>
<protein>
    <submittedName>
        <fullName evidence="9">Cytochrome c4</fullName>
    </submittedName>
</protein>
<keyword evidence="3 6" id="KW-0479">Metal-binding</keyword>
<keyword evidence="7" id="KW-1133">Transmembrane helix</keyword>
<dbReference type="InterPro" id="IPR009056">
    <property type="entry name" value="Cyt_c-like_dom"/>
</dbReference>
<comment type="caution">
    <text evidence="9">The sequence shown here is derived from an EMBL/GenBank/DDBJ whole genome shotgun (WGS) entry which is preliminary data.</text>
</comment>
<gene>
    <name evidence="9" type="ORF">NX784_20555</name>
</gene>
<keyword evidence="10" id="KW-1185">Reference proteome</keyword>
<feature type="transmembrane region" description="Helical" evidence="7">
    <location>
        <begin position="12"/>
        <end position="35"/>
    </location>
</feature>
<dbReference type="PANTHER" id="PTHR33751:SF9">
    <property type="entry name" value="CYTOCHROME C4"/>
    <property type="match status" value="1"/>
</dbReference>
<feature type="domain" description="Cytochrome c" evidence="8">
    <location>
        <begin position="88"/>
        <end position="169"/>
    </location>
</feature>
<keyword evidence="5 6" id="KW-0408">Iron</keyword>
<organism evidence="9 10">
    <name type="scientific">Massilia pinisoli</name>
    <dbReference type="NCBI Taxonomy" id="1772194"/>
    <lineage>
        <taxon>Bacteria</taxon>
        <taxon>Pseudomonadati</taxon>
        <taxon>Pseudomonadota</taxon>
        <taxon>Betaproteobacteria</taxon>
        <taxon>Burkholderiales</taxon>
        <taxon>Oxalobacteraceae</taxon>
        <taxon>Telluria group</taxon>
        <taxon>Massilia</taxon>
    </lineage>
</organism>
<evidence type="ECO:0000256" key="3">
    <source>
        <dbReference type="ARBA" id="ARBA00022723"/>
    </source>
</evidence>
<dbReference type="InterPro" id="IPR050597">
    <property type="entry name" value="Cytochrome_c_Oxidase_Subunit"/>
</dbReference>
<keyword evidence="4" id="KW-0249">Electron transport</keyword>
<dbReference type="EMBL" id="JANUGW010000017">
    <property type="protein sequence ID" value="MCS0583992.1"/>
    <property type="molecule type" value="Genomic_DNA"/>
</dbReference>
<evidence type="ECO:0000256" key="1">
    <source>
        <dbReference type="ARBA" id="ARBA00022448"/>
    </source>
</evidence>
<keyword evidence="1" id="KW-0813">Transport</keyword>
<dbReference type="Proteomes" id="UP001204151">
    <property type="component" value="Unassembled WGS sequence"/>
</dbReference>
<keyword evidence="7" id="KW-0472">Membrane</keyword>
<dbReference type="PANTHER" id="PTHR33751">
    <property type="entry name" value="CBB3-TYPE CYTOCHROME C OXIDASE SUBUNIT FIXP"/>
    <property type="match status" value="1"/>
</dbReference>
<evidence type="ECO:0000256" key="5">
    <source>
        <dbReference type="ARBA" id="ARBA00023004"/>
    </source>
</evidence>
<dbReference type="PROSITE" id="PS51007">
    <property type="entry name" value="CYTC"/>
    <property type="match status" value="2"/>
</dbReference>
<keyword evidence="2 6" id="KW-0349">Heme</keyword>
<evidence type="ECO:0000259" key="8">
    <source>
        <dbReference type="PROSITE" id="PS51007"/>
    </source>
</evidence>
<reference evidence="9 10" key="1">
    <citation type="submission" date="2022-08" db="EMBL/GenBank/DDBJ databases">
        <title>Reclassification of Massilia species as members of the genera Telluria, Duganella, Pseudoduganella, Mokoshia gen. nov. and Zemynaea gen. nov. using orthogonal and non-orthogonal genome-based approaches.</title>
        <authorList>
            <person name="Bowman J.P."/>
        </authorList>
    </citation>
    <scope>NUCLEOTIDE SEQUENCE [LARGE SCALE GENOMIC DNA]</scope>
    <source>
        <strain evidence="9 10">JCM 31316</strain>
    </source>
</reference>